<evidence type="ECO:0000256" key="1">
    <source>
        <dbReference type="SAM" id="MobiDB-lite"/>
    </source>
</evidence>
<reference evidence="2 3" key="1">
    <citation type="journal article" date="2017" name="Curr. Biol.">
        <title>Genome architecture and evolution of a unichromosomal asexual nematode.</title>
        <authorList>
            <person name="Fradin H."/>
            <person name="Zegar C."/>
            <person name="Gutwein M."/>
            <person name="Lucas J."/>
            <person name="Kovtun M."/>
            <person name="Corcoran D."/>
            <person name="Baugh L.R."/>
            <person name="Kiontke K."/>
            <person name="Gunsalus K."/>
            <person name="Fitch D.H."/>
            <person name="Piano F."/>
        </authorList>
    </citation>
    <scope>NUCLEOTIDE SEQUENCE [LARGE SCALE GENOMIC DNA]</scope>
    <source>
        <strain evidence="2">PF1309</strain>
    </source>
</reference>
<evidence type="ECO:0000313" key="3">
    <source>
        <dbReference type="Proteomes" id="UP000218231"/>
    </source>
</evidence>
<name>A0A2A2JQ21_9BILA</name>
<accession>A0A2A2JQ21</accession>
<gene>
    <name evidence="2" type="ORF">WR25_11553</name>
</gene>
<sequence length="86" mass="9729">MNSTEPECVCLSRYLDLRPMINDDSKLEELGLKNNYCMKIRDIDECALGINDCHVCVDLPFENPPEFVQPPEDVHPPESANPPPES</sequence>
<dbReference type="OrthoDB" id="6022609at2759"/>
<proteinExistence type="predicted"/>
<dbReference type="EMBL" id="LIAE01010296">
    <property type="protein sequence ID" value="PAV63721.1"/>
    <property type="molecule type" value="Genomic_DNA"/>
</dbReference>
<dbReference type="Proteomes" id="UP000218231">
    <property type="component" value="Unassembled WGS sequence"/>
</dbReference>
<dbReference type="AlphaFoldDB" id="A0A2A2JQ21"/>
<organism evidence="2 3">
    <name type="scientific">Diploscapter pachys</name>
    <dbReference type="NCBI Taxonomy" id="2018661"/>
    <lineage>
        <taxon>Eukaryota</taxon>
        <taxon>Metazoa</taxon>
        <taxon>Ecdysozoa</taxon>
        <taxon>Nematoda</taxon>
        <taxon>Chromadorea</taxon>
        <taxon>Rhabditida</taxon>
        <taxon>Rhabditina</taxon>
        <taxon>Rhabditomorpha</taxon>
        <taxon>Rhabditoidea</taxon>
        <taxon>Rhabditidae</taxon>
        <taxon>Diploscapter</taxon>
    </lineage>
</organism>
<protein>
    <submittedName>
        <fullName evidence="2">Uncharacterized protein</fullName>
    </submittedName>
</protein>
<comment type="caution">
    <text evidence="2">The sequence shown here is derived from an EMBL/GenBank/DDBJ whole genome shotgun (WGS) entry which is preliminary data.</text>
</comment>
<evidence type="ECO:0000313" key="2">
    <source>
        <dbReference type="EMBL" id="PAV63721.1"/>
    </source>
</evidence>
<keyword evidence="3" id="KW-1185">Reference proteome</keyword>
<feature type="region of interest" description="Disordered" evidence="1">
    <location>
        <begin position="66"/>
        <end position="86"/>
    </location>
</feature>